<accession>A0A834YMZ2</accession>
<dbReference type="AlphaFoldDB" id="A0A834YMZ2"/>
<dbReference type="InterPro" id="IPR021916">
    <property type="entry name" value="DUF3527"/>
</dbReference>
<dbReference type="SUPFAM" id="SSF54518">
    <property type="entry name" value="Tubby C-terminal domain-like"/>
    <property type="match status" value="1"/>
</dbReference>
<evidence type="ECO:0000313" key="2">
    <source>
        <dbReference type="Proteomes" id="UP000655225"/>
    </source>
</evidence>
<dbReference type="Pfam" id="PF12043">
    <property type="entry name" value="DUF3527"/>
    <property type="match status" value="1"/>
</dbReference>
<keyword evidence="2" id="KW-1185">Reference proteome</keyword>
<organism evidence="1 2">
    <name type="scientific">Tetracentron sinense</name>
    <name type="common">Spur-leaf</name>
    <dbReference type="NCBI Taxonomy" id="13715"/>
    <lineage>
        <taxon>Eukaryota</taxon>
        <taxon>Viridiplantae</taxon>
        <taxon>Streptophyta</taxon>
        <taxon>Embryophyta</taxon>
        <taxon>Tracheophyta</taxon>
        <taxon>Spermatophyta</taxon>
        <taxon>Magnoliopsida</taxon>
        <taxon>Trochodendrales</taxon>
        <taxon>Trochodendraceae</taxon>
        <taxon>Tetracentron</taxon>
    </lineage>
</organism>
<dbReference type="OrthoDB" id="767438at2759"/>
<dbReference type="InterPro" id="IPR025659">
    <property type="entry name" value="Tubby-like_C"/>
</dbReference>
<name>A0A834YMZ2_TETSI</name>
<sequence>MRQTFVDAQNDGHEKDDSRVSLNKNIEFGEDSSLEVTESRSRRSIGRVKSGQMLAREVIQSQTTENCIEGSFLESCHGADLRISKHMVSLDEKYLRHYLNSLLVRASSSLSIDCCPTAPCNISVNMRFSKMDILFDILRPSKNRRKNRYDLGMFVIECPSAAGTGNVVISPVGQWIVGSITRNNNVRNILKNSLFRHLGTLDSNVNLGGMRLTDAKGAKCPEFSSSPSGDSSSQKLKKETVSLGNQRCGSKAVHERLVSISSTNSTCSDQCSFECASVSQGMLHCTWKCGIPYFVFSLDDQKEVYVANPWKVESSDDKALDYMYLFHSRTGGEERETCDDVLDIVGKMKVSTSFTLCSNNSKLMETEFVLFGASENHFGEMQSPSTTLRKKKGFSKKVMEVFKTNHSFKHNIIPKFEDFSWEPGQYVSNKLDVLGRPNLLESHLPPNLEMATIIVKDYVQDNCQEAAVGGWGLKFLKKGRAEHTNTSLEVSVSSESCLRNRSDCSTSMNVLVPAGLHGGPRTRNGGPSSLIERWRSGGHCDCGGWDIGCPLTVLNSRSNKEEVLPQANAQGECKSFDIFIQGAKQGIPILKMVNIHDGLYIIHFQSPLSALQSFSIAVATIHTQSPTLRPKNIRK</sequence>
<dbReference type="PANTHER" id="PTHR31390">
    <property type="entry name" value="EXPRESSED PROTEIN"/>
    <property type="match status" value="1"/>
</dbReference>
<reference evidence="1 2" key="1">
    <citation type="submission" date="2020-04" db="EMBL/GenBank/DDBJ databases">
        <title>Plant Genome Project.</title>
        <authorList>
            <person name="Zhang R.-G."/>
        </authorList>
    </citation>
    <scope>NUCLEOTIDE SEQUENCE [LARGE SCALE GENOMIC DNA]</scope>
    <source>
        <strain evidence="1">YNK0</strain>
        <tissue evidence="1">Leaf</tissue>
    </source>
</reference>
<dbReference type="PANTHER" id="PTHR31390:SF2">
    <property type="entry name" value="EXPRESSED PROTEIN"/>
    <property type="match status" value="1"/>
</dbReference>
<dbReference type="OMA" id="WIQKEGH"/>
<dbReference type="EMBL" id="JABCRI010000016">
    <property type="protein sequence ID" value="KAF8392139.1"/>
    <property type="molecule type" value="Genomic_DNA"/>
</dbReference>
<gene>
    <name evidence="1" type="ORF">HHK36_022481</name>
</gene>
<protein>
    <submittedName>
        <fullName evidence="1">Uncharacterized protein</fullName>
    </submittedName>
</protein>
<dbReference type="Proteomes" id="UP000655225">
    <property type="component" value="Unassembled WGS sequence"/>
</dbReference>
<comment type="caution">
    <text evidence="1">The sequence shown here is derived from an EMBL/GenBank/DDBJ whole genome shotgun (WGS) entry which is preliminary data.</text>
</comment>
<evidence type="ECO:0000313" key="1">
    <source>
        <dbReference type="EMBL" id="KAF8392139.1"/>
    </source>
</evidence>
<proteinExistence type="predicted"/>